<protein>
    <recommendedName>
        <fullName evidence="3">Sulfotransferase family protein</fullName>
    </recommendedName>
</protein>
<evidence type="ECO:0008006" key="3">
    <source>
        <dbReference type="Google" id="ProtNLM"/>
    </source>
</evidence>
<evidence type="ECO:0000313" key="1">
    <source>
        <dbReference type="EMBL" id="CAK8680228.1"/>
    </source>
</evidence>
<dbReference type="PANTHER" id="PTHR36978:SF4">
    <property type="entry name" value="P-LOOP CONTAINING NUCLEOSIDE TRIPHOSPHATE HYDROLASE PROTEIN"/>
    <property type="match status" value="1"/>
</dbReference>
<keyword evidence="2" id="KW-1185">Reference proteome</keyword>
<evidence type="ECO:0000313" key="2">
    <source>
        <dbReference type="Proteomes" id="UP001642483"/>
    </source>
</evidence>
<proteinExistence type="predicted"/>
<gene>
    <name evidence="1" type="ORF">CVLEPA_LOCUS10502</name>
</gene>
<dbReference type="PANTHER" id="PTHR36978">
    <property type="entry name" value="P-LOOP CONTAINING NUCLEOTIDE TRIPHOSPHATE HYDROLASE"/>
    <property type="match status" value="1"/>
</dbReference>
<dbReference type="InterPro" id="IPR040632">
    <property type="entry name" value="Sulfotransfer_4"/>
</dbReference>
<dbReference type="SUPFAM" id="SSF52540">
    <property type="entry name" value="P-loop containing nucleoside triphosphate hydrolases"/>
    <property type="match status" value="1"/>
</dbReference>
<name>A0ABP0FKM4_CLALP</name>
<dbReference type="Gene3D" id="3.40.50.300">
    <property type="entry name" value="P-loop containing nucleotide triphosphate hydrolases"/>
    <property type="match status" value="2"/>
</dbReference>
<organism evidence="1 2">
    <name type="scientific">Clavelina lepadiformis</name>
    <name type="common">Light-bulb sea squirt</name>
    <name type="synonym">Ascidia lepadiformis</name>
    <dbReference type="NCBI Taxonomy" id="159417"/>
    <lineage>
        <taxon>Eukaryota</taxon>
        <taxon>Metazoa</taxon>
        <taxon>Chordata</taxon>
        <taxon>Tunicata</taxon>
        <taxon>Ascidiacea</taxon>
        <taxon>Aplousobranchia</taxon>
        <taxon>Clavelinidae</taxon>
        <taxon>Clavelina</taxon>
    </lineage>
</organism>
<dbReference type="Proteomes" id="UP001642483">
    <property type="component" value="Unassembled WGS sequence"/>
</dbReference>
<sequence length="203" mass="23693">MKVIVAGFSKTGTKSLHIALRQLGYEVYDFVENFWYLEKDWNKILTEGGSVDDFKRMYKDVDATIDTPVYFFWKEIHEAFPDAKIVFTTRDEDSWFLSYRKQIEAMEKNTILRLTFVYSPLGRKLSALIGKMIMDSEKQKPHVTENRKKNCENLSQKCSTISRNNRTADMKVIVSGFPKNGTKSMTVALRELGYEVYDFVENF</sequence>
<reference evidence="1 2" key="1">
    <citation type="submission" date="2024-02" db="EMBL/GenBank/DDBJ databases">
        <authorList>
            <person name="Daric V."/>
            <person name="Darras S."/>
        </authorList>
    </citation>
    <scope>NUCLEOTIDE SEQUENCE [LARGE SCALE GENOMIC DNA]</scope>
</reference>
<comment type="caution">
    <text evidence="1">The sequence shown here is derived from an EMBL/GenBank/DDBJ whole genome shotgun (WGS) entry which is preliminary data.</text>
</comment>
<dbReference type="Pfam" id="PF17784">
    <property type="entry name" value="Sulfotransfer_4"/>
    <property type="match status" value="2"/>
</dbReference>
<dbReference type="InterPro" id="IPR027417">
    <property type="entry name" value="P-loop_NTPase"/>
</dbReference>
<dbReference type="EMBL" id="CAWYQH010000068">
    <property type="protein sequence ID" value="CAK8680228.1"/>
    <property type="molecule type" value="Genomic_DNA"/>
</dbReference>
<accession>A0ABP0FKM4</accession>